<dbReference type="RefSeq" id="WP_204500851.1">
    <property type="nucleotide sequence ID" value="NZ_JAFBDR010000017.1"/>
</dbReference>
<gene>
    <name evidence="1" type="ORF">JOC48_002961</name>
</gene>
<name>A0ABS2N2V5_9BACI</name>
<comment type="caution">
    <text evidence="1">The sequence shown here is derived from an EMBL/GenBank/DDBJ whole genome shotgun (WGS) entry which is preliminary data.</text>
</comment>
<evidence type="ECO:0008006" key="3">
    <source>
        <dbReference type="Google" id="ProtNLM"/>
    </source>
</evidence>
<protein>
    <recommendedName>
        <fullName evidence="3">Spore coat protein</fullName>
    </recommendedName>
</protein>
<dbReference type="EMBL" id="JAFBDR010000017">
    <property type="protein sequence ID" value="MBM7572457.1"/>
    <property type="molecule type" value="Genomic_DNA"/>
</dbReference>
<organism evidence="1 2">
    <name type="scientific">Aquibacillus albus</name>
    <dbReference type="NCBI Taxonomy" id="1168171"/>
    <lineage>
        <taxon>Bacteria</taxon>
        <taxon>Bacillati</taxon>
        <taxon>Bacillota</taxon>
        <taxon>Bacilli</taxon>
        <taxon>Bacillales</taxon>
        <taxon>Bacillaceae</taxon>
        <taxon>Aquibacillus</taxon>
    </lineage>
</organism>
<proteinExistence type="predicted"/>
<keyword evidence="2" id="KW-1185">Reference proteome</keyword>
<evidence type="ECO:0000313" key="1">
    <source>
        <dbReference type="EMBL" id="MBM7572457.1"/>
    </source>
</evidence>
<evidence type="ECO:0000313" key="2">
    <source>
        <dbReference type="Proteomes" id="UP001296943"/>
    </source>
</evidence>
<sequence>MLPMVDVGLMDEHLSGHEGLLFKLKNYEAMVKETMLNNIIQQEIIVLKDHIRAMLQLLDPENKEWVSLKTDNPSFEVHPISAQSDHELHQLKKIVMELKTTVKHMANENYTSALMMKNPNVKHVHFQMAMQQATFQNYFAHIMKLMDWEYTPKAAEKEQKKVIQKFEHLLD</sequence>
<accession>A0ABS2N2V5</accession>
<dbReference type="Proteomes" id="UP001296943">
    <property type="component" value="Unassembled WGS sequence"/>
</dbReference>
<reference evidence="1 2" key="1">
    <citation type="submission" date="2021-01" db="EMBL/GenBank/DDBJ databases">
        <title>Genomic Encyclopedia of Type Strains, Phase IV (KMG-IV): sequencing the most valuable type-strain genomes for metagenomic binning, comparative biology and taxonomic classification.</title>
        <authorList>
            <person name="Goeker M."/>
        </authorList>
    </citation>
    <scope>NUCLEOTIDE SEQUENCE [LARGE SCALE GENOMIC DNA]</scope>
    <source>
        <strain evidence="1 2">DSM 23711</strain>
    </source>
</reference>